<comment type="similarity">
    <text evidence="1">Belongs to the LysR transcriptional regulatory family.</text>
</comment>
<dbReference type="RefSeq" id="WP_244692416.1">
    <property type="nucleotide sequence ID" value="NZ_CP095044.1"/>
</dbReference>
<proteinExistence type="inferred from homology"/>
<evidence type="ECO:0000313" key="7">
    <source>
        <dbReference type="Proteomes" id="UP000831786"/>
    </source>
</evidence>
<evidence type="ECO:0000256" key="2">
    <source>
        <dbReference type="ARBA" id="ARBA00023015"/>
    </source>
</evidence>
<reference evidence="6 7" key="1">
    <citation type="submission" date="2022-04" db="EMBL/GenBank/DDBJ databases">
        <title>Leucobacter sp. isolated from rhizosphere of garlic.</title>
        <authorList>
            <person name="Won M."/>
            <person name="Lee C.-M."/>
            <person name="Woen H.-Y."/>
            <person name="Kwon S.-W."/>
        </authorList>
    </citation>
    <scope>NUCLEOTIDE SEQUENCE [LARGE SCALE GENOMIC DNA]</scope>
    <source>
        <strain evidence="6 7">H21R-40</strain>
    </source>
</reference>
<accession>A0ABY4FM69</accession>
<dbReference type="PANTHER" id="PTHR30118">
    <property type="entry name" value="HTH-TYPE TRANSCRIPTIONAL REGULATOR LEUO-RELATED"/>
    <property type="match status" value="1"/>
</dbReference>
<dbReference type="InterPro" id="IPR000847">
    <property type="entry name" value="LysR_HTH_N"/>
</dbReference>
<dbReference type="SUPFAM" id="SSF53850">
    <property type="entry name" value="Periplasmic binding protein-like II"/>
    <property type="match status" value="1"/>
</dbReference>
<dbReference type="Gene3D" id="1.10.10.10">
    <property type="entry name" value="Winged helix-like DNA-binding domain superfamily/Winged helix DNA-binding domain"/>
    <property type="match status" value="1"/>
</dbReference>
<sequence length="306" mass="33059">MDLNLIRVFVAVHETRSITLAATRLYVTPPAVSQSLAKLRGALDDRLFERVGRRMHPTPVADELYPEFRDALLRIERAVDGLGGFDPGASERSVRIALSELGEIGWLPGILRAVRARAPRMSLEVVPLDPAELPDWLSRGVVDLAVTPAELPAGFESTLIKTQGYGVAMSAQNPLAEGELTLERYVAAAHVKVAGDSGIGHLEAALRHAGAQLVPRVVASRVAALPAALAADPELIATVPDTIAEGWAATWPLAIRPLPFDMRPLAVRLYRRRTAQHPAALDWLFDTVARAIRGSSGQFEVIHGRA</sequence>
<keyword evidence="7" id="KW-1185">Reference proteome</keyword>
<dbReference type="CDD" id="cd08417">
    <property type="entry name" value="PBP2_Nitroaromatics_like"/>
    <property type="match status" value="1"/>
</dbReference>
<dbReference type="PROSITE" id="PS50931">
    <property type="entry name" value="HTH_LYSR"/>
    <property type="match status" value="1"/>
</dbReference>
<dbReference type="InterPro" id="IPR036390">
    <property type="entry name" value="WH_DNA-bd_sf"/>
</dbReference>
<keyword evidence="2" id="KW-0805">Transcription regulation</keyword>
<dbReference type="InterPro" id="IPR050389">
    <property type="entry name" value="LysR-type_TF"/>
</dbReference>
<dbReference type="Gene3D" id="3.40.190.10">
    <property type="entry name" value="Periplasmic binding protein-like II"/>
    <property type="match status" value="2"/>
</dbReference>
<dbReference type="Proteomes" id="UP000831786">
    <property type="component" value="Chromosome"/>
</dbReference>
<name>A0ABY4FM69_9MICO</name>
<dbReference type="EMBL" id="CP095045">
    <property type="protein sequence ID" value="UOQ57377.1"/>
    <property type="molecule type" value="Genomic_DNA"/>
</dbReference>
<dbReference type="Pfam" id="PF00126">
    <property type="entry name" value="HTH_1"/>
    <property type="match status" value="1"/>
</dbReference>
<protein>
    <submittedName>
        <fullName evidence="6">LysR family transcriptional regulator</fullName>
    </submittedName>
</protein>
<dbReference type="InterPro" id="IPR005119">
    <property type="entry name" value="LysR_subst-bd"/>
</dbReference>
<dbReference type="Pfam" id="PF03466">
    <property type="entry name" value="LysR_substrate"/>
    <property type="match status" value="1"/>
</dbReference>
<dbReference type="InterPro" id="IPR037402">
    <property type="entry name" value="YidZ_PBP2"/>
</dbReference>
<evidence type="ECO:0000313" key="6">
    <source>
        <dbReference type="EMBL" id="UOQ57377.1"/>
    </source>
</evidence>
<evidence type="ECO:0000256" key="4">
    <source>
        <dbReference type="ARBA" id="ARBA00023163"/>
    </source>
</evidence>
<dbReference type="SUPFAM" id="SSF46785">
    <property type="entry name" value="Winged helix' DNA-binding domain"/>
    <property type="match status" value="1"/>
</dbReference>
<evidence type="ECO:0000256" key="3">
    <source>
        <dbReference type="ARBA" id="ARBA00023125"/>
    </source>
</evidence>
<dbReference type="InterPro" id="IPR036388">
    <property type="entry name" value="WH-like_DNA-bd_sf"/>
</dbReference>
<feature type="domain" description="HTH lysR-type" evidence="5">
    <location>
        <begin position="1"/>
        <end position="58"/>
    </location>
</feature>
<keyword evidence="4" id="KW-0804">Transcription</keyword>
<organism evidence="6 7">
    <name type="scientific">Leucobacter allii</name>
    <dbReference type="NCBI Taxonomy" id="2932247"/>
    <lineage>
        <taxon>Bacteria</taxon>
        <taxon>Bacillati</taxon>
        <taxon>Actinomycetota</taxon>
        <taxon>Actinomycetes</taxon>
        <taxon>Micrococcales</taxon>
        <taxon>Microbacteriaceae</taxon>
        <taxon>Leucobacter</taxon>
    </lineage>
</organism>
<dbReference type="PANTHER" id="PTHR30118:SF15">
    <property type="entry name" value="TRANSCRIPTIONAL REGULATORY PROTEIN"/>
    <property type="match status" value="1"/>
</dbReference>
<evidence type="ECO:0000259" key="5">
    <source>
        <dbReference type="PROSITE" id="PS50931"/>
    </source>
</evidence>
<keyword evidence="3" id="KW-0238">DNA-binding</keyword>
<gene>
    <name evidence="6" type="ORF">MUN78_00605</name>
</gene>
<evidence type="ECO:0000256" key="1">
    <source>
        <dbReference type="ARBA" id="ARBA00009437"/>
    </source>
</evidence>